<name>A0A2P2PPJ1_RHIMU</name>
<evidence type="ECO:0000313" key="2">
    <source>
        <dbReference type="EMBL" id="MBX56657.1"/>
    </source>
</evidence>
<reference evidence="2" key="1">
    <citation type="submission" date="2018-02" db="EMBL/GenBank/DDBJ databases">
        <title>Rhizophora mucronata_Transcriptome.</title>
        <authorList>
            <person name="Meera S.P."/>
            <person name="Sreeshan A."/>
            <person name="Augustine A."/>
        </authorList>
    </citation>
    <scope>NUCLEOTIDE SEQUENCE</scope>
    <source>
        <tissue evidence="2">Leaf</tissue>
    </source>
</reference>
<accession>A0A2P2PPJ1</accession>
<protein>
    <submittedName>
        <fullName evidence="2">Uncharacterized protein</fullName>
    </submittedName>
</protein>
<dbReference type="EMBL" id="GGEC01076173">
    <property type="protein sequence ID" value="MBX56657.1"/>
    <property type="molecule type" value="Transcribed_RNA"/>
</dbReference>
<organism evidence="2">
    <name type="scientific">Rhizophora mucronata</name>
    <name type="common">Asiatic mangrove</name>
    <dbReference type="NCBI Taxonomy" id="61149"/>
    <lineage>
        <taxon>Eukaryota</taxon>
        <taxon>Viridiplantae</taxon>
        <taxon>Streptophyta</taxon>
        <taxon>Embryophyta</taxon>
        <taxon>Tracheophyta</taxon>
        <taxon>Spermatophyta</taxon>
        <taxon>Magnoliopsida</taxon>
        <taxon>eudicotyledons</taxon>
        <taxon>Gunneridae</taxon>
        <taxon>Pentapetalae</taxon>
        <taxon>rosids</taxon>
        <taxon>fabids</taxon>
        <taxon>Malpighiales</taxon>
        <taxon>Rhizophoraceae</taxon>
        <taxon>Rhizophora</taxon>
    </lineage>
</organism>
<feature type="chain" id="PRO_5015131798" evidence="1">
    <location>
        <begin position="20"/>
        <end position="56"/>
    </location>
</feature>
<sequence>MGQAKTFLVLLESFSSTMGSVGLASMKEEEEARTAFGAKQSLKAAVLYGLNKSRFE</sequence>
<evidence type="ECO:0000256" key="1">
    <source>
        <dbReference type="SAM" id="SignalP"/>
    </source>
</evidence>
<dbReference type="AlphaFoldDB" id="A0A2P2PPJ1"/>
<feature type="signal peptide" evidence="1">
    <location>
        <begin position="1"/>
        <end position="19"/>
    </location>
</feature>
<proteinExistence type="predicted"/>
<keyword evidence="1" id="KW-0732">Signal</keyword>